<feature type="region of interest" description="Disordered" evidence="1">
    <location>
        <begin position="21"/>
        <end position="46"/>
    </location>
</feature>
<keyword evidence="3" id="KW-1185">Reference proteome</keyword>
<evidence type="ECO:0000313" key="3">
    <source>
        <dbReference type="Proteomes" id="UP000192907"/>
    </source>
</evidence>
<proteinExistence type="predicted"/>
<dbReference type="AlphaFoldDB" id="A0A1Y6CIN5"/>
<gene>
    <name evidence="2" type="ORF">SAMN06296036_12422</name>
</gene>
<dbReference type="STRING" id="1513793.SAMN06296036_12422"/>
<dbReference type="EMBL" id="FWZT01000024">
    <property type="protein sequence ID" value="SMF68235.1"/>
    <property type="molecule type" value="Genomic_DNA"/>
</dbReference>
<evidence type="ECO:0000313" key="2">
    <source>
        <dbReference type="EMBL" id="SMF68235.1"/>
    </source>
</evidence>
<feature type="compositionally biased region" description="Polar residues" evidence="1">
    <location>
        <begin position="30"/>
        <end position="41"/>
    </location>
</feature>
<dbReference type="RefSeq" id="WP_132323816.1">
    <property type="nucleotide sequence ID" value="NZ_FWZT01000024.1"/>
</dbReference>
<sequence length="312" mass="34096">MNLTIRMLVSIFFVSACQGSPQLSDEHGPTASTLEQKGTTRPSEDDIPLPGYQLACNILSEPTDLAELACKVANQSNQLYDEFSNGSEMTWTISQSGFAVHTRTTPSDPYHVRFKSSLLTSLEFTDDLSRLQVGVIIENDGILIEAKQWPRDDGHGLSPTFSGWLSNSLIDTNDQNRLTPLNSIGTQQSIPLYTCRAFSAAVGIHLPGTLSIESPPWTCTVRTLEGDLALSSGFDVLLNPSQPGELYHWEPSNLAVKLTPIHVQGLNRIDLCRYQNNGIFTIGLIDPGARICSGRVGSSTELSTIYEVLDQP</sequence>
<organism evidence="2 3">
    <name type="scientific">Pseudobacteriovorax antillogorgiicola</name>
    <dbReference type="NCBI Taxonomy" id="1513793"/>
    <lineage>
        <taxon>Bacteria</taxon>
        <taxon>Pseudomonadati</taxon>
        <taxon>Bdellovibrionota</taxon>
        <taxon>Oligoflexia</taxon>
        <taxon>Oligoflexales</taxon>
        <taxon>Pseudobacteriovoracaceae</taxon>
        <taxon>Pseudobacteriovorax</taxon>
    </lineage>
</organism>
<dbReference type="Proteomes" id="UP000192907">
    <property type="component" value="Unassembled WGS sequence"/>
</dbReference>
<evidence type="ECO:0000256" key="1">
    <source>
        <dbReference type="SAM" id="MobiDB-lite"/>
    </source>
</evidence>
<reference evidence="3" key="1">
    <citation type="submission" date="2017-04" db="EMBL/GenBank/DDBJ databases">
        <authorList>
            <person name="Varghese N."/>
            <person name="Submissions S."/>
        </authorList>
    </citation>
    <scope>NUCLEOTIDE SEQUENCE [LARGE SCALE GENOMIC DNA]</scope>
    <source>
        <strain evidence="3">RKEM611</strain>
    </source>
</reference>
<accession>A0A1Y6CIN5</accession>
<dbReference type="PROSITE" id="PS51257">
    <property type="entry name" value="PROKAR_LIPOPROTEIN"/>
    <property type="match status" value="1"/>
</dbReference>
<protein>
    <submittedName>
        <fullName evidence="2">Uncharacterized protein</fullName>
    </submittedName>
</protein>
<name>A0A1Y6CIN5_9BACT</name>